<name>A0ABY8MEI1_9SPIO</name>
<evidence type="ECO:0000313" key="2">
    <source>
        <dbReference type="Proteomes" id="UP001228690"/>
    </source>
</evidence>
<keyword evidence="2" id="KW-1185">Reference proteome</keyword>
<dbReference type="Proteomes" id="UP001228690">
    <property type="component" value="Chromosome"/>
</dbReference>
<dbReference type="RefSeq" id="WP_326926554.1">
    <property type="nucleotide sequence ID" value="NZ_CP123443.1"/>
</dbReference>
<accession>A0ABY8MEI1</accession>
<organism evidence="1 2">
    <name type="scientific">Candidatus Haliotispira prima</name>
    <dbReference type="NCBI Taxonomy" id="3034016"/>
    <lineage>
        <taxon>Bacteria</taxon>
        <taxon>Pseudomonadati</taxon>
        <taxon>Spirochaetota</taxon>
        <taxon>Spirochaetia</taxon>
        <taxon>Spirochaetales</taxon>
        <taxon>Spirochaetaceae</taxon>
        <taxon>Candidatus Haliotispira</taxon>
    </lineage>
</organism>
<dbReference type="EMBL" id="CP123443">
    <property type="protein sequence ID" value="WGK68377.1"/>
    <property type="molecule type" value="Genomic_DNA"/>
</dbReference>
<reference evidence="1 2" key="1">
    <citation type="submission" date="2023-04" db="EMBL/GenBank/DDBJ databases">
        <title>Spirochaete genome identified in red abalone sample constitutes a novel genus.</title>
        <authorList>
            <person name="Sharma S.P."/>
            <person name="Purcell C.M."/>
            <person name="Hyde J.R."/>
            <person name="Severin A.J."/>
        </authorList>
    </citation>
    <scope>NUCLEOTIDE SEQUENCE [LARGE SCALE GENOMIC DNA]</scope>
    <source>
        <strain evidence="1 2">SP-2023</strain>
    </source>
</reference>
<gene>
    <name evidence="1" type="ORF">P0082_07765</name>
</gene>
<evidence type="ECO:0000313" key="1">
    <source>
        <dbReference type="EMBL" id="WGK68377.1"/>
    </source>
</evidence>
<proteinExistence type="predicted"/>
<sequence>MSLVPLDKLPEELLPGSKQLIEAQGTVSQTPTYLALGVMRSTGTATAGETVRVSSAGRARELFGKGSSVANQCIAFLANNRTVECWALPLAEPSSGTAAVWNLPLSGAATKAGTITRYCNGAVLNVNVKSGDDANAVGAAIVAAANAVSDLPVEASFSAGDAHVTFTAHCKGSYVEFRVDKEEGVSDPAGVTVGAVTAATAGTGAVDIAAVFATNTAERYWYFSSDVFDSQAMAAWQTELADRYTPNRQIDGRLFTCLSGAVGDVSTAGSMIKQAESLNSPHIIVVAKGEKNRQDTATIAALYAASAGGTFAADPAANIRKRLVQGFKVQQSYSDKDREALLQAGISTYTKDKLGQAYFDRTVTTYNETPEGANDTSYLDAYIVEAVSRLRQEINLAAETRFYDYKLAKVEGDYGPGVKVMTVTIWKAFLVNLYQQMFLTEKGWVQDIDGYKESILVKVSSATRLEYVHEPRVIGNLLQTRGLLRKVEA</sequence>
<protein>
    <submittedName>
        <fullName evidence="1">Phage tail sheath protein</fullName>
    </submittedName>
</protein>